<dbReference type="EMBL" id="JACHEK010000001">
    <property type="protein sequence ID" value="MBB6142254.1"/>
    <property type="molecule type" value="Genomic_DNA"/>
</dbReference>
<dbReference type="OrthoDB" id="121993at2"/>
<evidence type="ECO:0000256" key="1">
    <source>
        <dbReference type="SAM" id="Phobius"/>
    </source>
</evidence>
<evidence type="ECO:0000313" key="3">
    <source>
        <dbReference type="Proteomes" id="UP000538666"/>
    </source>
</evidence>
<gene>
    <name evidence="2" type="ORF">HNQ77_000192</name>
</gene>
<dbReference type="Proteomes" id="UP000538666">
    <property type="component" value="Unassembled WGS sequence"/>
</dbReference>
<feature type="transmembrane region" description="Helical" evidence="1">
    <location>
        <begin position="16"/>
        <end position="34"/>
    </location>
</feature>
<dbReference type="AlphaFoldDB" id="A0A841JW92"/>
<comment type="caution">
    <text evidence="2">The sequence shown here is derived from an EMBL/GenBank/DDBJ whole genome shotgun (WGS) entry which is preliminary data.</text>
</comment>
<accession>A0A841JW92</accession>
<proteinExistence type="predicted"/>
<dbReference type="RefSeq" id="WP_156185746.1">
    <property type="nucleotide sequence ID" value="NZ_JACHEK010000001.1"/>
</dbReference>
<protein>
    <submittedName>
        <fullName evidence="2">Uncharacterized protein</fullName>
    </submittedName>
</protein>
<evidence type="ECO:0000313" key="2">
    <source>
        <dbReference type="EMBL" id="MBB6142254.1"/>
    </source>
</evidence>
<organism evidence="2 3">
    <name type="scientific">Silvibacterium bohemicum</name>
    <dbReference type="NCBI Taxonomy" id="1577686"/>
    <lineage>
        <taxon>Bacteria</taxon>
        <taxon>Pseudomonadati</taxon>
        <taxon>Acidobacteriota</taxon>
        <taxon>Terriglobia</taxon>
        <taxon>Terriglobales</taxon>
        <taxon>Acidobacteriaceae</taxon>
        <taxon>Silvibacterium</taxon>
    </lineage>
</organism>
<keyword evidence="1" id="KW-1133">Transmembrane helix</keyword>
<feature type="transmembrane region" description="Helical" evidence="1">
    <location>
        <begin position="115"/>
        <end position="136"/>
    </location>
</feature>
<name>A0A841JW92_9BACT</name>
<feature type="transmembrane region" description="Helical" evidence="1">
    <location>
        <begin position="81"/>
        <end position="103"/>
    </location>
</feature>
<feature type="transmembrane region" description="Helical" evidence="1">
    <location>
        <begin position="46"/>
        <end position="69"/>
    </location>
</feature>
<sequence length="153" mass="16718">MSLFCKRNLSPLQRKSLQKFSGVIGAAAATTILIHDAMEHAHPSPIAIYLLAIVAALPVGALIFIAGRYLARETDEFVRMLVVKALLWGFGVTMVVDTVYSYLAEYAGYGRVNGMLQMLNIDVFCVSAAIALRLMARGYASESPLENEAGRYE</sequence>
<keyword evidence="1" id="KW-0472">Membrane</keyword>
<reference evidence="2 3" key="1">
    <citation type="submission" date="2020-08" db="EMBL/GenBank/DDBJ databases">
        <title>Genomic Encyclopedia of Type Strains, Phase IV (KMG-IV): sequencing the most valuable type-strain genomes for metagenomic binning, comparative biology and taxonomic classification.</title>
        <authorList>
            <person name="Goeker M."/>
        </authorList>
    </citation>
    <scope>NUCLEOTIDE SEQUENCE [LARGE SCALE GENOMIC DNA]</scope>
    <source>
        <strain evidence="2 3">DSM 103733</strain>
    </source>
</reference>
<keyword evidence="3" id="KW-1185">Reference proteome</keyword>
<keyword evidence="1" id="KW-0812">Transmembrane</keyword>